<proteinExistence type="predicted"/>
<dbReference type="EMBL" id="JACJIP010000041">
    <property type="protein sequence ID" value="MBA9088040.1"/>
    <property type="molecule type" value="Genomic_DNA"/>
</dbReference>
<reference evidence="1 2" key="1">
    <citation type="submission" date="2020-08" db="EMBL/GenBank/DDBJ databases">
        <title>Genomic Encyclopedia of Type Strains, Phase III (KMG-III): the genomes of soil and plant-associated and newly described type strains.</title>
        <authorList>
            <person name="Whitman W."/>
        </authorList>
    </citation>
    <scope>NUCLEOTIDE SEQUENCE [LARGE SCALE GENOMIC DNA]</scope>
    <source>
        <strain evidence="1 2">CECT 8693</strain>
    </source>
</reference>
<dbReference type="AlphaFoldDB" id="A0A7W3XTW5"/>
<evidence type="ECO:0000313" key="2">
    <source>
        <dbReference type="Proteomes" id="UP000567067"/>
    </source>
</evidence>
<sequence length="103" mass="12517">MQTINVSIKLKNLSEMTKEEFDLTIHDLDYTKVSLMKFVWLHLEDSPKRKEIFDLYNTWLKSQDDVETFMQNFFNNNADFNPEPIEQNIHDYIAWIYSIQEYD</sequence>
<comment type="caution">
    <text evidence="1">The sequence shown here is derived from an EMBL/GenBank/DDBJ whole genome shotgun (WGS) entry which is preliminary data.</text>
</comment>
<keyword evidence="2" id="KW-1185">Reference proteome</keyword>
<gene>
    <name evidence="1" type="ORF">FHR92_004534</name>
</gene>
<dbReference type="RefSeq" id="WP_182539376.1">
    <property type="nucleotide sequence ID" value="NZ_JACJIP010000041.1"/>
</dbReference>
<dbReference type="Proteomes" id="UP000567067">
    <property type="component" value="Unassembled WGS sequence"/>
</dbReference>
<protein>
    <submittedName>
        <fullName evidence="1">Uncharacterized protein</fullName>
    </submittedName>
</protein>
<accession>A0A7W3XTW5</accession>
<name>A0A7W3XTW5_9BACL</name>
<evidence type="ECO:0000313" key="1">
    <source>
        <dbReference type="EMBL" id="MBA9088040.1"/>
    </source>
</evidence>
<organism evidence="1 2">
    <name type="scientific">Fontibacillus solani</name>
    <dbReference type="NCBI Taxonomy" id="1572857"/>
    <lineage>
        <taxon>Bacteria</taxon>
        <taxon>Bacillati</taxon>
        <taxon>Bacillota</taxon>
        <taxon>Bacilli</taxon>
        <taxon>Bacillales</taxon>
        <taxon>Paenibacillaceae</taxon>
        <taxon>Fontibacillus</taxon>
    </lineage>
</organism>